<feature type="compositionally biased region" description="Basic and acidic residues" evidence="1">
    <location>
        <begin position="423"/>
        <end position="433"/>
    </location>
</feature>
<comment type="caution">
    <text evidence="2">The sequence shown here is derived from an EMBL/GenBank/DDBJ whole genome shotgun (WGS) entry which is preliminary data.</text>
</comment>
<feature type="region of interest" description="Disordered" evidence="1">
    <location>
        <begin position="365"/>
        <end position="387"/>
    </location>
</feature>
<dbReference type="InterPro" id="IPR016181">
    <property type="entry name" value="Acyl_CoA_acyltransferase"/>
</dbReference>
<evidence type="ECO:0000256" key="1">
    <source>
        <dbReference type="SAM" id="MobiDB-lite"/>
    </source>
</evidence>
<dbReference type="Proteomes" id="UP001470023">
    <property type="component" value="Unassembled WGS sequence"/>
</dbReference>
<protein>
    <recommendedName>
        <fullName evidence="4">N-acetyltransferase domain-containing protein</fullName>
    </recommendedName>
</protein>
<organism evidence="2 3">
    <name type="scientific">Streptomyces sp. 900105245</name>
    <dbReference type="NCBI Taxonomy" id="3154379"/>
    <lineage>
        <taxon>Bacteria</taxon>
        <taxon>Bacillati</taxon>
        <taxon>Actinomycetota</taxon>
        <taxon>Actinomycetes</taxon>
        <taxon>Kitasatosporales</taxon>
        <taxon>Streptomycetaceae</taxon>
        <taxon>Streptomyces</taxon>
    </lineage>
</organism>
<dbReference type="SUPFAM" id="SSF55729">
    <property type="entry name" value="Acyl-CoA N-acyltransferases (Nat)"/>
    <property type="match status" value="1"/>
</dbReference>
<sequence>MAGAEVPLGADGVSLWLTDWKVDGGGAWSGRRILALVGGVHAGHLDVFVHPDQQAVDVANLEVEPGFRGQHLASVMMDALYAAYPTAWINHGGRGPQGTLWWDRYDEPAPERNVHNRPPAEWAAYFDAVAVAGQRARNAYQNRYQGVHGHREHVYRYGEALESEARRYMPVFREPDVQGPDPQKDVLHGALRLVLPPGLHRIVHDNRRDPAESAGLLLDHIGYGNLPHASAWSSTEHSAFEELAHDRLFDTPPSLDMDGGTVAARRVALEPALAAAQMRAQQPETHLTFKVRVPDGADLPLHDVKASWVTFVDSPGIEVQLAGLSWRHAQQPWHTHRAAFSPPLDAAIKPEYQRDASASYRSRYSDLGDLLPGQGPRRAESTSPFTGREADIRAMAARLHQGVAHRAERHPAEPSPSSPAIHVRPDPHQHPRPDGPGIRY</sequence>
<name>A0ABV1UEG8_9ACTN</name>
<reference evidence="2 3" key="1">
    <citation type="submission" date="2024-06" db="EMBL/GenBank/DDBJ databases">
        <title>The Natural Products Discovery Center: Release of the First 8490 Sequenced Strains for Exploring Actinobacteria Biosynthetic Diversity.</title>
        <authorList>
            <person name="Kalkreuter E."/>
            <person name="Kautsar S.A."/>
            <person name="Yang D."/>
            <person name="Bader C.D."/>
            <person name="Teijaro C.N."/>
            <person name="Fluegel L."/>
            <person name="Davis C.M."/>
            <person name="Simpson J.R."/>
            <person name="Lauterbach L."/>
            <person name="Steele A.D."/>
            <person name="Gui C."/>
            <person name="Meng S."/>
            <person name="Li G."/>
            <person name="Viehrig K."/>
            <person name="Ye F."/>
            <person name="Su P."/>
            <person name="Kiefer A.F."/>
            <person name="Nichols A."/>
            <person name="Cepeda A.J."/>
            <person name="Yan W."/>
            <person name="Fan B."/>
            <person name="Jiang Y."/>
            <person name="Adhikari A."/>
            <person name="Zheng C.-J."/>
            <person name="Schuster L."/>
            <person name="Cowan T.M."/>
            <person name="Smanski M.J."/>
            <person name="Chevrette M.G."/>
            <person name="De Carvalho L.P.S."/>
            <person name="Shen B."/>
        </authorList>
    </citation>
    <scope>NUCLEOTIDE SEQUENCE [LARGE SCALE GENOMIC DNA]</scope>
    <source>
        <strain evidence="2 3">NPDC001166</strain>
    </source>
</reference>
<gene>
    <name evidence="2" type="ORF">ABT272_30835</name>
</gene>
<dbReference type="EMBL" id="JBEPAZ010000037">
    <property type="protein sequence ID" value="MER6432087.1"/>
    <property type="molecule type" value="Genomic_DNA"/>
</dbReference>
<evidence type="ECO:0008006" key="4">
    <source>
        <dbReference type="Google" id="ProtNLM"/>
    </source>
</evidence>
<accession>A0ABV1UEG8</accession>
<evidence type="ECO:0000313" key="2">
    <source>
        <dbReference type="EMBL" id="MER6432087.1"/>
    </source>
</evidence>
<dbReference type="RefSeq" id="WP_352064928.1">
    <property type="nucleotide sequence ID" value="NZ_JBEPAZ010000037.1"/>
</dbReference>
<feature type="region of interest" description="Disordered" evidence="1">
    <location>
        <begin position="399"/>
        <end position="440"/>
    </location>
</feature>
<evidence type="ECO:0000313" key="3">
    <source>
        <dbReference type="Proteomes" id="UP001470023"/>
    </source>
</evidence>
<proteinExistence type="predicted"/>
<keyword evidence="3" id="KW-1185">Reference proteome</keyword>